<dbReference type="VEuPathDB" id="FungiDB:ACLA_005550"/>
<gene>
    <name evidence="5" type="ORF">ACLA_005550</name>
</gene>
<dbReference type="GeneID" id="4705556"/>
<keyword evidence="1" id="KW-0285">Flavoprotein</keyword>
<evidence type="ECO:0000256" key="2">
    <source>
        <dbReference type="ARBA" id="ARBA00022643"/>
    </source>
</evidence>
<dbReference type="eggNOG" id="ENOG502RHJM">
    <property type="taxonomic scope" value="Eukaryota"/>
</dbReference>
<dbReference type="HOGENOM" id="CLU_038732_9_0_1"/>
<dbReference type="RefSeq" id="XP_001273225.1">
    <property type="nucleotide sequence ID" value="XM_001273224.1"/>
</dbReference>
<dbReference type="SUPFAM" id="SSF51412">
    <property type="entry name" value="Inosine monophosphate dehydrogenase (IMPDH)"/>
    <property type="match status" value="1"/>
</dbReference>
<keyword evidence="3" id="KW-0560">Oxidoreductase</keyword>
<dbReference type="GO" id="GO:0018580">
    <property type="term" value="F:nitronate monooxygenase activity"/>
    <property type="evidence" value="ECO:0007669"/>
    <property type="project" value="InterPro"/>
</dbReference>
<evidence type="ECO:0000313" key="5">
    <source>
        <dbReference type="EMBL" id="EAW11799.1"/>
    </source>
</evidence>
<protein>
    <submittedName>
        <fullName evidence="5">Oxidoreductase, 2-nitropropane dioxygenase family, putative</fullName>
    </submittedName>
</protein>
<dbReference type="KEGG" id="act:ACLA_005550"/>
<dbReference type="AlphaFoldDB" id="A1CD72"/>
<sequence>MLKSTYSWTKCPLVASAPMLNIAMAPLAVSVSAAGGLGFLAAGFDVSNLEKNLEDAVSLVKQSSGAMRQAYDATGILPIGVGFINWGADLTRSIAAIQKYRPCAVWLFGPTAQPDDLVPWVDQVRNGTSGETQIWVQVGTVGEAVAVAETLRPDVLVVQGSDAGGHGLAQSASILTLVPEVRDALRERNMTRIAILAAGGIVDGRGIAAALALGAVGGVMGTRFLASAEANIARGYQKEVLRVSDGGISTVRSTVYDRVRGIGGWPRRYDGRGVINESYHDAAERGMDDAENRRLYQEELKKGDAGWGPQGRMTTYAGTGVGLVREILPASTIVANTLAEARDTIQGITID</sequence>
<dbReference type="GO" id="GO:0051213">
    <property type="term" value="F:dioxygenase activity"/>
    <property type="evidence" value="ECO:0007669"/>
    <property type="project" value="UniProtKB-KW"/>
</dbReference>
<keyword evidence="2" id="KW-0288">FMN</keyword>
<dbReference type="InterPro" id="IPR013785">
    <property type="entry name" value="Aldolase_TIM"/>
</dbReference>
<dbReference type="OMA" id="PQGRMTT"/>
<dbReference type="Pfam" id="PF03060">
    <property type="entry name" value="NMO"/>
    <property type="match status" value="1"/>
</dbReference>
<evidence type="ECO:0000256" key="1">
    <source>
        <dbReference type="ARBA" id="ARBA00022630"/>
    </source>
</evidence>
<keyword evidence="4" id="KW-1133">Transmembrane helix</keyword>
<keyword evidence="5" id="KW-0223">Dioxygenase</keyword>
<evidence type="ECO:0000313" key="6">
    <source>
        <dbReference type="Proteomes" id="UP000006701"/>
    </source>
</evidence>
<dbReference type="CDD" id="cd04730">
    <property type="entry name" value="NPD_like"/>
    <property type="match status" value="1"/>
</dbReference>
<reference evidence="5 6" key="1">
    <citation type="journal article" date="2008" name="PLoS Genet.">
        <title>Genomic islands in the pathogenic filamentous fungus Aspergillus fumigatus.</title>
        <authorList>
            <person name="Fedorova N.D."/>
            <person name="Khaldi N."/>
            <person name="Joardar V.S."/>
            <person name="Maiti R."/>
            <person name="Amedeo P."/>
            <person name="Anderson M.J."/>
            <person name="Crabtree J."/>
            <person name="Silva J.C."/>
            <person name="Badger J.H."/>
            <person name="Albarraq A."/>
            <person name="Angiuoli S."/>
            <person name="Bussey H."/>
            <person name="Bowyer P."/>
            <person name="Cotty P.J."/>
            <person name="Dyer P.S."/>
            <person name="Egan A."/>
            <person name="Galens K."/>
            <person name="Fraser-Liggett C.M."/>
            <person name="Haas B.J."/>
            <person name="Inman J.M."/>
            <person name="Kent R."/>
            <person name="Lemieux S."/>
            <person name="Malavazi I."/>
            <person name="Orvis J."/>
            <person name="Roemer T."/>
            <person name="Ronning C.M."/>
            <person name="Sundaram J.P."/>
            <person name="Sutton G."/>
            <person name="Turner G."/>
            <person name="Venter J.C."/>
            <person name="White O.R."/>
            <person name="Whitty B.R."/>
            <person name="Youngman P."/>
            <person name="Wolfe K.H."/>
            <person name="Goldman G.H."/>
            <person name="Wortman J.R."/>
            <person name="Jiang B."/>
            <person name="Denning D.W."/>
            <person name="Nierman W.C."/>
        </authorList>
    </citation>
    <scope>NUCLEOTIDE SEQUENCE [LARGE SCALE GENOMIC DNA]</scope>
    <source>
        <strain evidence="6">ATCC 1007 / CBS 513.65 / DSM 816 / NCTC 3887 / NRRL 1</strain>
    </source>
</reference>
<dbReference type="PANTHER" id="PTHR32332">
    <property type="entry name" value="2-NITROPROPANE DIOXYGENASE"/>
    <property type="match status" value="1"/>
</dbReference>
<dbReference type="Proteomes" id="UP000006701">
    <property type="component" value="Unassembled WGS sequence"/>
</dbReference>
<accession>A1CD72</accession>
<keyword evidence="4" id="KW-0472">Membrane</keyword>
<feature type="transmembrane region" description="Helical" evidence="4">
    <location>
        <begin position="20"/>
        <end position="44"/>
    </location>
</feature>
<dbReference type="PANTHER" id="PTHR32332:SF34">
    <property type="entry name" value="2-NITROPROPANE DIOXYGENASE FAMILY, PUTATIVE-RELATED"/>
    <property type="match status" value="1"/>
</dbReference>
<organism evidence="5 6">
    <name type="scientific">Aspergillus clavatus (strain ATCC 1007 / CBS 513.65 / DSM 816 / NCTC 3887 / NRRL 1 / QM 1276 / 107)</name>
    <dbReference type="NCBI Taxonomy" id="344612"/>
    <lineage>
        <taxon>Eukaryota</taxon>
        <taxon>Fungi</taxon>
        <taxon>Dikarya</taxon>
        <taxon>Ascomycota</taxon>
        <taxon>Pezizomycotina</taxon>
        <taxon>Eurotiomycetes</taxon>
        <taxon>Eurotiomycetidae</taxon>
        <taxon>Eurotiales</taxon>
        <taxon>Aspergillaceae</taxon>
        <taxon>Aspergillus</taxon>
        <taxon>Aspergillus subgen. Fumigati</taxon>
    </lineage>
</organism>
<evidence type="ECO:0000256" key="3">
    <source>
        <dbReference type="ARBA" id="ARBA00023002"/>
    </source>
</evidence>
<keyword evidence="6" id="KW-1185">Reference proteome</keyword>
<evidence type="ECO:0000256" key="4">
    <source>
        <dbReference type="SAM" id="Phobius"/>
    </source>
</evidence>
<dbReference type="OrthoDB" id="2349068at2759"/>
<dbReference type="EMBL" id="DS027051">
    <property type="protein sequence ID" value="EAW11799.1"/>
    <property type="molecule type" value="Genomic_DNA"/>
</dbReference>
<dbReference type="Gene3D" id="3.20.20.70">
    <property type="entry name" value="Aldolase class I"/>
    <property type="match status" value="1"/>
</dbReference>
<name>A1CD72_ASPCL</name>
<dbReference type="InterPro" id="IPR004136">
    <property type="entry name" value="NMO"/>
</dbReference>
<dbReference type="STRING" id="344612.A1CD72"/>
<keyword evidence="4" id="KW-0812">Transmembrane</keyword>
<proteinExistence type="predicted"/>